<evidence type="ECO:0000256" key="1">
    <source>
        <dbReference type="ARBA" id="ARBA00001947"/>
    </source>
</evidence>
<dbReference type="InterPro" id="IPR015517">
    <property type="entry name" value="dCMP_deaminase-rel"/>
</dbReference>
<evidence type="ECO:0000259" key="8">
    <source>
        <dbReference type="PROSITE" id="PS51747"/>
    </source>
</evidence>
<dbReference type="GO" id="GO:0005737">
    <property type="term" value="C:cytoplasm"/>
    <property type="evidence" value="ECO:0007669"/>
    <property type="project" value="TreeGrafter"/>
</dbReference>
<dbReference type="Gene3D" id="3.40.140.10">
    <property type="entry name" value="Cytidine Deaminase, domain 2"/>
    <property type="match status" value="1"/>
</dbReference>
<dbReference type="GO" id="GO:0004132">
    <property type="term" value="F:dCMP deaminase activity"/>
    <property type="evidence" value="ECO:0007669"/>
    <property type="project" value="InterPro"/>
</dbReference>
<comment type="caution">
    <text evidence="9">The sequence shown here is derived from an EMBL/GenBank/DDBJ whole genome shotgun (WGS) entry which is preliminary data.</text>
</comment>
<dbReference type="Proteomes" id="UP000630660">
    <property type="component" value="Unassembled WGS sequence"/>
</dbReference>
<comment type="similarity">
    <text evidence="2">Belongs to the cytidine and deoxycytidylate deaminase family.</text>
</comment>
<feature type="binding site" evidence="7">
    <location>
        <position position="111"/>
    </location>
    <ligand>
        <name>Zn(2+)</name>
        <dbReference type="ChEBI" id="CHEBI:29105"/>
        <note>catalytic</note>
    </ligand>
</feature>
<dbReference type="Pfam" id="PF00383">
    <property type="entry name" value="dCMP_cyt_deam_1"/>
    <property type="match status" value="1"/>
</dbReference>
<sequence>MNTGRLPWDEYFMRIAVLVAERSTCIRRKVGAVIVRDKHILATGYNGAPKGLPHCTEIGCLREKMGIPSGERVEICRGIHAEQNALVQAARFGISLEGGICYSTVQPCVTCTKLLINAGICRVFYIESYADKLGEEMLRQAGVELKRMKPVGRICPG</sequence>
<dbReference type="InterPro" id="IPR016192">
    <property type="entry name" value="APOBEC/CMP_deaminase_Zn-bd"/>
</dbReference>
<keyword evidence="4" id="KW-0378">Hydrolase</keyword>
<dbReference type="InterPro" id="IPR035105">
    <property type="entry name" value="Deoxycytidylate_deaminase_dom"/>
</dbReference>
<organism evidence="9 10">
    <name type="scientific">candidate division WOR-3 bacterium</name>
    <dbReference type="NCBI Taxonomy" id="2052148"/>
    <lineage>
        <taxon>Bacteria</taxon>
        <taxon>Bacteria division WOR-3</taxon>
    </lineage>
</organism>
<dbReference type="PROSITE" id="PS51747">
    <property type="entry name" value="CYT_DCMP_DEAMINASES_2"/>
    <property type="match status" value="1"/>
</dbReference>
<dbReference type="GO" id="GO:0008270">
    <property type="term" value="F:zinc ion binding"/>
    <property type="evidence" value="ECO:0007669"/>
    <property type="project" value="InterPro"/>
</dbReference>
<feature type="binding site" evidence="7">
    <location>
        <position position="108"/>
    </location>
    <ligand>
        <name>Zn(2+)</name>
        <dbReference type="ChEBI" id="CHEBI:29105"/>
        <note>catalytic</note>
    </ligand>
</feature>
<evidence type="ECO:0000256" key="7">
    <source>
        <dbReference type="PIRSR" id="PIRSR006019-2"/>
    </source>
</evidence>
<dbReference type="InterPro" id="IPR016473">
    <property type="entry name" value="dCMP_deaminase"/>
</dbReference>
<dbReference type="InterPro" id="IPR016193">
    <property type="entry name" value="Cytidine_deaminase-like"/>
</dbReference>
<dbReference type="PANTHER" id="PTHR11086">
    <property type="entry name" value="DEOXYCYTIDYLATE DEAMINASE-RELATED"/>
    <property type="match status" value="1"/>
</dbReference>
<dbReference type="InterPro" id="IPR002125">
    <property type="entry name" value="CMP_dCMP_dom"/>
</dbReference>
<dbReference type="PIRSF" id="PIRSF006019">
    <property type="entry name" value="dCMP_deaminase"/>
    <property type="match status" value="1"/>
</dbReference>
<gene>
    <name evidence="9" type="ORF">GF359_07115</name>
</gene>
<dbReference type="PROSITE" id="PS00903">
    <property type="entry name" value="CYT_DCMP_DEAMINASES_1"/>
    <property type="match status" value="1"/>
</dbReference>
<dbReference type="CDD" id="cd01286">
    <property type="entry name" value="deoxycytidylate_deaminase"/>
    <property type="match status" value="1"/>
</dbReference>
<feature type="binding site" evidence="7">
    <location>
        <position position="80"/>
    </location>
    <ligand>
        <name>Zn(2+)</name>
        <dbReference type="ChEBI" id="CHEBI:29105"/>
        <note>catalytic</note>
    </ligand>
</feature>
<keyword evidence="3 7" id="KW-0479">Metal-binding</keyword>
<protein>
    <submittedName>
        <fullName evidence="9">Cytidine deaminase</fullName>
    </submittedName>
</protein>
<feature type="active site" description="Proton donor" evidence="6">
    <location>
        <position position="82"/>
    </location>
</feature>
<dbReference type="AlphaFoldDB" id="A0A9D5KB84"/>
<evidence type="ECO:0000256" key="4">
    <source>
        <dbReference type="ARBA" id="ARBA00022801"/>
    </source>
</evidence>
<evidence type="ECO:0000256" key="2">
    <source>
        <dbReference type="ARBA" id="ARBA00006576"/>
    </source>
</evidence>
<keyword evidence="5 7" id="KW-0862">Zinc</keyword>
<comment type="cofactor">
    <cofactor evidence="1 7">
        <name>Zn(2+)</name>
        <dbReference type="ChEBI" id="CHEBI:29105"/>
    </cofactor>
</comment>
<dbReference type="PANTHER" id="PTHR11086:SF18">
    <property type="entry name" value="DEOXYCYTIDYLATE DEAMINASE"/>
    <property type="match status" value="1"/>
</dbReference>
<proteinExistence type="inferred from homology"/>
<name>A0A9D5KB84_UNCW3</name>
<dbReference type="SUPFAM" id="SSF53927">
    <property type="entry name" value="Cytidine deaminase-like"/>
    <property type="match status" value="1"/>
</dbReference>
<evidence type="ECO:0000256" key="6">
    <source>
        <dbReference type="PIRSR" id="PIRSR006019-1"/>
    </source>
</evidence>
<dbReference type="EMBL" id="WJKJ01000239">
    <property type="protein sequence ID" value="MBD3364969.1"/>
    <property type="molecule type" value="Genomic_DNA"/>
</dbReference>
<accession>A0A9D5KB84</accession>
<evidence type="ECO:0000256" key="5">
    <source>
        <dbReference type="ARBA" id="ARBA00022833"/>
    </source>
</evidence>
<evidence type="ECO:0000313" key="9">
    <source>
        <dbReference type="EMBL" id="MBD3364969.1"/>
    </source>
</evidence>
<reference evidence="9" key="1">
    <citation type="submission" date="2019-11" db="EMBL/GenBank/DDBJ databases">
        <title>Microbial mats filling the niche in hypersaline microbial mats.</title>
        <authorList>
            <person name="Wong H.L."/>
            <person name="Macleod F.I."/>
            <person name="White R.A. III"/>
            <person name="Burns B.P."/>
        </authorList>
    </citation>
    <scope>NUCLEOTIDE SEQUENCE</scope>
    <source>
        <strain evidence="9">Bin_327</strain>
    </source>
</reference>
<feature type="domain" description="CMP/dCMP-type deaminase" evidence="8">
    <location>
        <begin position="7"/>
        <end position="145"/>
    </location>
</feature>
<evidence type="ECO:0000313" key="10">
    <source>
        <dbReference type="Proteomes" id="UP000630660"/>
    </source>
</evidence>
<dbReference type="GO" id="GO:0006220">
    <property type="term" value="P:pyrimidine nucleotide metabolic process"/>
    <property type="evidence" value="ECO:0007669"/>
    <property type="project" value="InterPro"/>
</dbReference>
<evidence type="ECO:0000256" key="3">
    <source>
        <dbReference type="ARBA" id="ARBA00022723"/>
    </source>
</evidence>